<dbReference type="Proteomes" id="UP001060170">
    <property type="component" value="Chromosome 15"/>
</dbReference>
<accession>A0ACC0DUE6</accession>
<organism evidence="1 2">
    <name type="scientific">Puccinia striiformis f. sp. tritici</name>
    <dbReference type="NCBI Taxonomy" id="168172"/>
    <lineage>
        <taxon>Eukaryota</taxon>
        <taxon>Fungi</taxon>
        <taxon>Dikarya</taxon>
        <taxon>Basidiomycota</taxon>
        <taxon>Pucciniomycotina</taxon>
        <taxon>Pucciniomycetes</taxon>
        <taxon>Pucciniales</taxon>
        <taxon>Pucciniaceae</taxon>
        <taxon>Puccinia</taxon>
    </lineage>
</organism>
<evidence type="ECO:0000313" key="1">
    <source>
        <dbReference type="EMBL" id="KAI7939087.1"/>
    </source>
</evidence>
<reference evidence="2" key="1">
    <citation type="journal article" date="2018" name="BMC Genomics">
        <title>Genomic insights into host adaptation between the wheat stripe rust pathogen (Puccinia striiformis f. sp. tritici) and the barley stripe rust pathogen (Puccinia striiformis f. sp. hordei).</title>
        <authorList>
            <person name="Xia C."/>
            <person name="Wang M."/>
            <person name="Yin C."/>
            <person name="Cornejo O.E."/>
            <person name="Hulbert S.H."/>
            <person name="Chen X."/>
        </authorList>
    </citation>
    <scope>NUCLEOTIDE SEQUENCE [LARGE SCALE GENOMIC DNA]</scope>
    <source>
        <strain evidence="2">93-210</strain>
    </source>
</reference>
<name>A0ACC0DUE6_9BASI</name>
<proteinExistence type="predicted"/>
<comment type="caution">
    <text evidence="1">The sequence shown here is derived from an EMBL/GenBank/DDBJ whole genome shotgun (WGS) entry which is preliminary data.</text>
</comment>
<evidence type="ECO:0000313" key="2">
    <source>
        <dbReference type="Proteomes" id="UP001060170"/>
    </source>
</evidence>
<gene>
    <name evidence="1" type="ORF">MJO28_014666</name>
</gene>
<keyword evidence="2" id="KW-1185">Reference proteome</keyword>
<protein>
    <submittedName>
        <fullName evidence="1">Uncharacterized protein</fullName>
    </submittedName>
</protein>
<reference evidence="1 2" key="3">
    <citation type="journal article" date="2022" name="Microbiol. Spectr.">
        <title>Folding features and dynamics of 3D genome architecture in plant fungal pathogens.</title>
        <authorList>
            <person name="Xia C."/>
        </authorList>
    </citation>
    <scope>NUCLEOTIDE SEQUENCE [LARGE SCALE GENOMIC DNA]</scope>
    <source>
        <strain evidence="1 2">93-210</strain>
    </source>
</reference>
<dbReference type="EMBL" id="CM045879">
    <property type="protein sequence ID" value="KAI7939087.1"/>
    <property type="molecule type" value="Genomic_DNA"/>
</dbReference>
<reference evidence="2" key="2">
    <citation type="journal article" date="2018" name="Mol. Plant Microbe Interact.">
        <title>Genome sequence resources for the wheat stripe rust pathogen (Puccinia striiformis f. sp. tritici) and the barley stripe rust pathogen (Puccinia striiformis f. sp. hordei).</title>
        <authorList>
            <person name="Xia C."/>
            <person name="Wang M."/>
            <person name="Yin C."/>
            <person name="Cornejo O.E."/>
            <person name="Hulbert S.H."/>
            <person name="Chen X."/>
        </authorList>
    </citation>
    <scope>NUCLEOTIDE SEQUENCE [LARGE SCALE GENOMIC DNA]</scope>
    <source>
        <strain evidence="2">93-210</strain>
    </source>
</reference>
<sequence>MQHLGKISKPNFPLAPDTRVRKPPTNSTGQLTTSVYWTQSKRKRDSESDTPSNLTNIKMPEFQNKGKKRSKKSTTQD</sequence>